<dbReference type="InterPro" id="IPR003583">
    <property type="entry name" value="Hlx-hairpin-Hlx_DNA-bd_motif"/>
</dbReference>
<dbReference type="NCBIfam" id="TIGR00426">
    <property type="entry name" value="competence protein ComEA helix-hairpin-helix repeat region"/>
    <property type="match status" value="1"/>
</dbReference>
<dbReference type="SMART" id="SM00278">
    <property type="entry name" value="HhH1"/>
    <property type="match status" value="2"/>
</dbReference>
<dbReference type="PANTHER" id="PTHR21180">
    <property type="entry name" value="ENDONUCLEASE/EXONUCLEASE/PHOSPHATASE FAMILY DOMAIN-CONTAINING PROTEIN 1"/>
    <property type="match status" value="1"/>
</dbReference>
<comment type="caution">
    <text evidence="2">The sequence shown here is derived from an EMBL/GenBank/DDBJ whole genome shotgun (WGS) entry which is preliminary data.</text>
</comment>
<dbReference type="GO" id="GO:0003677">
    <property type="term" value="F:DNA binding"/>
    <property type="evidence" value="ECO:0007669"/>
    <property type="project" value="UniProtKB-KW"/>
</dbReference>
<dbReference type="RefSeq" id="WP_349170602.1">
    <property type="nucleotide sequence ID" value="NZ_JBBMFO010000013.1"/>
</dbReference>
<proteinExistence type="predicted"/>
<dbReference type="Gene3D" id="1.10.150.310">
    <property type="entry name" value="Tex RuvX-like domain-like"/>
    <property type="match status" value="1"/>
</dbReference>
<name>A0ABV1CDX1_9FIRM</name>
<dbReference type="EMBL" id="JBBMFO010000013">
    <property type="protein sequence ID" value="MEQ2401033.1"/>
    <property type="molecule type" value="Genomic_DNA"/>
</dbReference>
<evidence type="ECO:0000259" key="1">
    <source>
        <dbReference type="SMART" id="SM00278"/>
    </source>
</evidence>
<feature type="domain" description="Helix-hairpin-helix DNA-binding motif class 1" evidence="1">
    <location>
        <begin position="191"/>
        <end position="210"/>
    </location>
</feature>
<keyword evidence="2" id="KW-0238">DNA-binding</keyword>
<dbReference type="InterPro" id="IPR010994">
    <property type="entry name" value="RuvA_2-like"/>
</dbReference>
<feature type="domain" description="Helix-hairpin-helix DNA-binding motif class 1" evidence="1">
    <location>
        <begin position="162"/>
        <end position="181"/>
    </location>
</feature>
<keyword evidence="3" id="KW-1185">Reference proteome</keyword>
<dbReference type="Proteomes" id="UP001447979">
    <property type="component" value="Unassembled WGS sequence"/>
</dbReference>
<reference evidence="2 3" key="1">
    <citation type="submission" date="2024-03" db="EMBL/GenBank/DDBJ databases">
        <title>Human intestinal bacterial collection.</title>
        <authorList>
            <person name="Pauvert C."/>
            <person name="Hitch T.C.A."/>
            <person name="Clavel T."/>
        </authorList>
    </citation>
    <scope>NUCLEOTIDE SEQUENCE [LARGE SCALE GENOMIC DNA]</scope>
    <source>
        <strain evidence="2 3">CLA-SR-H025</strain>
    </source>
</reference>
<dbReference type="Pfam" id="PF12836">
    <property type="entry name" value="HHH_3"/>
    <property type="match status" value="1"/>
</dbReference>
<accession>A0ABV1CDX1</accession>
<evidence type="ECO:0000313" key="2">
    <source>
        <dbReference type="EMBL" id="MEQ2401033.1"/>
    </source>
</evidence>
<protein>
    <submittedName>
        <fullName evidence="2">ComEA family DNA-binding protein</fullName>
    </submittedName>
</protein>
<dbReference type="InterPro" id="IPR019554">
    <property type="entry name" value="Soluble_ligand-bd"/>
</dbReference>
<organism evidence="2 3">
    <name type="scientific">Peptoniphilus hominis</name>
    <name type="common">ex Hitch et al. 2025</name>
    <dbReference type="NCBI Taxonomy" id="3133174"/>
    <lineage>
        <taxon>Bacteria</taxon>
        <taxon>Bacillati</taxon>
        <taxon>Bacillota</taxon>
        <taxon>Tissierellia</taxon>
        <taxon>Tissierellales</taxon>
        <taxon>Peptoniphilaceae</taxon>
        <taxon>Peptoniphilus</taxon>
    </lineage>
</organism>
<gene>
    <name evidence="2" type="ORF">WMO19_05375</name>
</gene>
<dbReference type="InterPro" id="IPR051675">
    <property type="entry name" value="Endo/Exo/Phosphatase_dom_1"/>
</dbReference>
<dbReference type="Gene3D" id="3.10.560.10">
    <property type="entry name" value="Outer membrane lipoprotein wza domain like"/>
    <property type="match status" value="1"/>
</dbReference>
<dbReference type="PANTHER" id="PTHR21180:SF32">
    <property type="entry name" value="ENDONUCLEASE_EXONUCLEASE_PHOSPHATASE FAMILY DOMAIN-CONTAINING PROTEIN 1"/>
    <property type="match status" value="1"/>
</dbReference>
<sequence length="214" mass="23688">MDFKFFKKDNLPYIVIICLSLIIGYQYYDSHKVPDEANALLNIKTSNLDSKEVDKKELKGLEIESEEENKEVMVHISGAVKNPGIIKLDSSKRVVDALEMAGGATDEADLDRINLAAKLHDEEKIYIPKIGEVPKNEIAPLMSSGSSGKASDKININTADSSELQKIPGVGAKTAEKIINYRSQNPFSSIEDIKNVDGIGDKKFESMKDYISTY</sequence>
<dbReference type="SUPFAM" id="SSF47781">
    <property type="entry name" value="RuvA domain 2-like"/>
    <property type="match status" value="1"/>
</dbReference>
<dbReference type="Pfam" id="PF10531">
    <property type="entry name" value="SLBB"/>
    <property type="match status" value="1"/>
</dbReference>
<dbReference type="InterPro" id="IPR004509">
    <property type="entry name" value="Competence_ComEA_HhH"/>
</dbReference>
<evidence type="ECO:0000313" key="3">
    <source>
        <dbReference type="Proteomes" id="UP001447979"/>
    </source>
</evidence>